<dbReference type="GO" id="GO:0042626">
    <property type="term" value="F:ATPase-coupled transmembrane transporter activity"/>
    <property type="evidence" value="ECO:0007669"/>
    <property type="project" value="TreeGrafter"/>
</dbReference>
<dbReference type="PANTHER" id="PTHR48041:SF41">
    <property type="entry name" value="ABC TRANSPORTER G FAMILY"/>
    <property type="match status" value="1"/>
</dbReference>
<protein>
    <submittedName>
        <fullName evidence="6">Uncharacterized protein</fullName>
    </submittedName>
</protein>
<evidence type="ECO:0000256" key="1">
    <source>
        <dbReference type="ARBA" id="ARBA00004141"/>
    </source>
</evidence>
<dbReference type="InterPro" id="IPR050352">
    <property type="entry name" value="ABCG_transporters"/>
</dbReference>
<evidence type="ECO:0000256" key="2">
    <source>
        <dbReference type="ARBA" id="ARBA00022448"/>
    </source>
</evidence>
<dbReference type="GO" id="GO:0016020">
    <property type="term" value="C:membrane"/>
    <property type="evidence" value="ECO:0007669"/>
    <property type="project" value="UniProtKB-SubCell"/>
</dbReference>
<name>A0AAF0U1N6_SOLVR</name>
<evidence type="ECO:0000313" key="6">
    <source>
        <dbReference type="EMBL" id="WMV37619.1"/>
    </source>
</evidence>
<keyword evidence="2" id="KW-0813">Transport</keyword>
<dbReference type="Proteomes" id="UP001234989">
    <property type="component" value="Chromosome 7"/>
</dbReference>
<evidence type="ECO:0000256" key="5">
    <source>
        <dbReference type="ARBA" id="ARBA00023136"/>
    </source>
</evidence>
<dbReference type="PANTHER" id="PTHR48041">
    <property type="entry name" value="ABC TRANSPORTER G FAMILY MEMBER 28"/>
    <property type="match status" value="1"/>
</dbReference>
<keyword evidence="3" id="KW-0812">Transmembrane</keyword>
<keyword evidence="4" id="KW-1133">Transmembrane helix</keyword>
<organism evidence="6 7">
    <name type="scientific">Solanum verrucosum</name>
    <dbReference type="NCBI Taxonomy" id="315347"/>
    <lineage>
        <taxon>Eukaryota</taxon>
        <taxon>Viridiplantae</taxon>
        <taxon>Streptophyta</taxon>
        <taxon>Embryophyta</taxon>
        <taxon>Tracheophyta</taxon>
        <taxon>Spermatophyta</taxon>
        <taxon>Magnoliopsida</taxon>
        <taxon>eudicotyledons</taxon>
        <taxon>Gunneridae</taxon>
        <taxon>Pentapetalae</taxon>
        <taxon>asterids</taxon>
        <taxon>lamiids</taxon>
        <taxon>Solanales</taxon>
        <taxon>Solanaceae</taxon>
        <taxon>Solanoideae</taxon>
        <taxon>Solaneae</taxon>
        <taxon>Solanum</taxon>
    </lineage>
</organism>
<accession>A0AAF0U1N6</accession>
<keyword evidence="7" id="KW-1185">Reference proteome</keyword>
<sequence length="159" mass="17891">METLRYLAQDGHTVICSIHHSRGSVYAKFDDVALLAGGSLIYVGPANDEVLAYFSKFGGLGVGIDLLLGWQWGSKKPFMFTIWDNLTDNEGVVLLQLLHEHTVILAKQVVVTAYHRDMETLAEKILAMRAEQVYETVVVQYHYIGKGLGRKMPVIEFEY</sequence>
<keyword evidence="5" id="KW-0472">Membrane</keyword>
<evidence type="ECO:0000256" key="3">
    <source>
        <dbReference type="ARBA" id="ARBA00022692"/>
    </source>
</evidence>
<dbReference type="EMBL" id="CP133618">
    <property type="protein sequence ID" value="WMV37619.1"/>
    <property type="molecule type" value="Genomic_DNA"/>
</dbReference>
<gene>
    <name evidence="6" type="ORF">MTR67_031004</name>
</gene>
<dbReference type="AlphaFoldDB" id="A0AAF0U1N6"/>
<reference evidence="6" key="1">
    <citation type="submission" date="2023-08" db="EMBL/GenBank/DDBJ databases">
        <title>A de novo genome assembly of Solanum verrucosum Schlechtendal, a Mexican diploid species geographically isolated from the other diploid A-genome species in potato relatives.</title>
        <authorList>
            <person name="Hosaka K."/>
        </authorList>
    </citation>
    <scope>NUCLEOTIDE SEQUENCE</scope>
    <source>
        <tissue evidence="6">Young leaves</tissue>
    </source>
</reference>
<comment type="subcellular location">
    <subcellularLocation>
        <location evidence="1">Membrane</location>
        <topology evidence="1">Multi-pass membrane protein</topology>
    </subcellularLocation>
</comment>
<evidence type="ECO:0000313" key="7">
    <source>
        <dbReference type="Proteomes" id="UP001234989"/>
    </source>
</evidence>
<proteinExistence type="predicted"/>
<evidence type="ECO:0000256" key="4">
    <source>
        <dbReference type="ARBA" id="ARBA00022989"/>
    </source>
</evidence>